<comment type="caution">
    <text evidence="1">The sequence shown here is derived from an EMBL/GenBank/DDBJ whole genome shotgun (WGS) entry which is preliminary data.</text>
</comment>
<name>A0A2U1PFI9_ARTAN</name>
<keyword evidence="2" id="KW-1185">Reference proteome</keyword>
<dbReference type="Proteomes" id="UP000245207">
    <property type="component" value="Unassembled WGS sequence"/>
</dbReference>
<dbReference type="AlphaFoldDB" id="A0A2U1PFI9"/>
<accession>A0A2U1PFI9</accession>
<proteinExistence type="predicted"/>
<evidence type="ECO:0000313" key="1">
    <source>
        <dbReference type="EMBL" id="PWA84551.1"/>
    </source>
</evidence>
<protein>
    <submittedName>
        <fullName evidence="1">1,3-beta-glucan synthase subunit FKS1-like, domain-1</fullName>
    </submittedName>
</protein>
<dbReference type="EMBL" id="PKPP01001216">
    <property type="protein sequence ID" value="PWA84551.1"/>
    <property type="molecule type" value="Genomic_DNA"/>
</dbReference>
<dbReference type="STRING" id="35608.A0A2U1PFI9"/>
<gene>
    <name evidence="1" type="ORF">CTI12_AA158170</name>
</gene>
<sequence>MSSDSETFMPLADQIRRLKKNDLQRLSVIRFMVAAKVGSWSRNLPRPLSWPGKRNFAESKAFVRRYQQGQNDITAMQLCEVLKDVNLTEFVDVDEEVADKTDMCAPYNILPLDPNSKNQAIMRYPELCYSYMWLDEQVIWQWVKMGLKRVNFDCEYGEIAWVETGQFLRWKDYTMIATATVVSYLDMNARIMSAEVDLIKTDVEKERSISSQMAIKCKKELLGKMEKVNVYDNCIYIIKIEEV</sequence>
<reference evidence="1 2" key="1">
    <citation type="journal article" date="2018" name="Mol. Plant">
        <title>The genome of Artemisia annua provides insight into the evolution of Asteraceae family and artemisinin biosynthesis.</title>
        <authorList>
            <person name="Shen Q."/>
            <person name="Zhang L."/>
            <person name="Liao Z."/>
            <person name="Wang S."/>
            <person name="Yan T."/>
            <person name="Shi P."/>
            <person name="Liu M."/>
            <person name="Fu X."/>
            <person name="Pan Q."/>
            <person name="Wang Y."/>
            <person name="Lv Z."/>
            <person name="Lu X."/>
            <person name="Zhang F."/>
            <person name="Jiang W."/>
            <person name="Ma Y."/>
            <person name="Chen M."/>
            <person name="Hao X."/>
            <person name="Li L."/>
            <person name="Tang Y."/>
            <person name="Lv G."/>
            <person name="Zhou Y."/>
            <person name="Sun X."/>
            <person name="Brodelius P.E."/>
            <person name="Rose J.K.C."/>
            <person name="Tang K."/>
        </authorList>
    </citation>
    <scope>NUCLEOTIDE SEQUENCE [LARGE SCALE GENOMIC DNA]</scope>
    <source>
        <strain evidence="2">cv. Huhao1</strain>
        <tissue evidence="1">Leaf</tissue>
    </source>
</reference>
<organism evidence="1 2">
    <name type="scientific">Artemisia annua</name>
    <name type="common">Sweet wormwood</name>
    <dbReference type="NCBI Taxonomy" id="35608"/>
    <lineage>
        <taxon>Eukaryota</taxon>
        <taxon>Viridiplantae</taxon>
        <taxon>Streptophyta</taxon>
        <taxon>Embryophyta</taxon>
        <taxon>Tracheophyta</taxon>
        <taxon>Spermatophyta</taxon>
        <taxon>Magnoliopsida</taxon>
        <taxon>eudicotyledons</taxon>
        <taxon>Gunneridae</taxon>
        <taxon>Pentapetalae</taxon>
        <taxon>asterids</taxon>
        <taxon>campanulids</taxon>
        <taxon>Asterales</taxon>
        <taxon>Asteraceae</taxon>
        <taxon>Asteroideae</taxon>
        <taxon>Anthemideae</taxon>
        <taxon>Artemisiinae</taxon>
        <taxon>Artemisia</taxon>
    </lineage>
</organism>
<evidence type="ECO:0000313" key="2">
    <source>
        <dbReference type="Proteomes" id="UP000245207"/>
    </source>
</evidence>